<dbReference type="AlphaFoldDB" id="A0A3G4RJB8"/>
<organism evidence="2">
    <name type="scientific">Klebsiella pneumoniae</name>
    <dbReference type="NCBI Taxonomy" id="573"/>
    <lineage>
        <taxon>Bacteria</taxon>
        <taxon>Pseudomonadati</taxon>
        <taxon>Pseudomonadota</taxon>
        <taxon>Gammaproteobacteria</taxon>
        <taxon>Enterobacterales</taxon>
        <taxon>Enterobacteriaceae</taxon>
        <taxon>Klebsiella/Raoultella group</taxon>
        <taxon>Klebsiella</taxon>
        <taxon>Klebsiella pneumoniae complex</taxon>
    </lineage>
</organism>
<name>A0A3G4RJB8_KLEPN</name>
<evidence type="ECO:0000313" key="2">
    <source>
        <dbReference type="EMBL" id="AYU65748.1"/>
    </source>
</evidence>
<evidence type="ECO:0000256" key="1">
    <source>
        <dbReference type="SAM" id="MobiDB-lite"/>
    </source>
</evidence>
<sequence>MKKIIGAILVSLLLAGCNSNPPKPPLPKGDWVPVNSIDAGQGD</sequence>
<protein>
    <submittedName>
        <fullName evidence="2">Uncharacterized protein</fullName>
    </submittedName>
</protein>
<dbReference type="EMBL" id="MK079571">
    <property type="protein sequence ID" value="AYU65748.1"/>
    <property type="molecule type" value="Genomic_DNA"/>
</dbReference>
<reference evidence="2" key="1">
    <citation type="submission" date="2018-10" db="EMBL/GenBank/DDBJ databases">
        <title>Complete sequence of plasmid pHNBF16.</title>
        <authorList>
            <person name="Liu J.H."/>
            <person name="Huang X."/>
            <person name="Luo J."/>
        </authorList>
    </citation>
    <scope>NUCLEOTIDE SEQUENCE</scope>
    <source>
        <strain evidence="2">6BF16CTX</strain>
        <plasmid evidence="2">pHNBF16</plasmid>
    </source>
</reference>
<proteinExistence type="predicted"/>
<keyword evidence="2" id="KW-0614">Plasmid</keyword>
<dbReference type="PROSITE" id="PS51257">
    <property type="entry name" value="PROKAR_LIPOPROTEIN"/>
    <property type="match status" value="1"/>
</dbReference>
<geneLocation type="plasmid" evidence="2">
    <name>pHNBF16</name>
</geneLocation>
<accession>A0A3G4RJB8</accession>
<dbReference type="RefSeq" id="WP_256972962.1">
    <property type="nucleotide sequence ID" value="NZ_JAJHGW010000044.1"/>
</dbReference>
<feature type="region of interest" description="Disordered" evidence="1">
    <location>
        <begin position="21"/>
        <end position="43"/>
    </location>
</feature>